<evidence type="ECO:0000313" key="1">
    <source>
        <dbReference type="EMBL" id="MFC5494621.1"/>
    </source>
</evidence>
<name>A0ABW0N3N3_9ACTN</name>
<dbReference type="RefSeq" id="WP_345170598.1">
    <property type="nucleotide sequence ID" value="NZ_BAABFQ010000001.1"/>
</dbReference>
<sequence length="99" mass="10711">MRVELLYFDGCPSWQVTEDRLTQALAALDRTDVVVERRLVETPDQAEELSFVGSPSVRIDGIDPFATGQEQVGLACRVYATPAGLSGSPDTAQLLEALS</sequence>
<reference evidence="2" key="1">
    <citation type="journal article" date="2019" name="Int. J. Syst. Evol. Microbiol.">
        <title>The Global Catalogue of Microorganisms (GCM) 10K type strain sequencing project: providing services to taxonomists for standard genome sequencing and annotation.</title>
        <authorList>
            <consortium name="The Broad Institute Genomics Platform"/>
            <consortium name="The Broad Institute Genome Sequencing Center for Infectious Disease"/>
            <person name="Wu L."/>
            <person name="Ma J."/>
        </authorList>
    </citation>
    <scope>NUCLEOTIDE SEQUENCE [LARGE SCALE GENOMIC DNA]</scope>
    <source>
        <strain evidence="2">KACC 13778</strain>
    </source>
</reference>
<keyword evidence="2" id="KW-1185">Reference proteome</keyword>
<organism evidence="1 2">
    <name type="scientific">Nocardioides caricicola</name>
    <dbReference type="NCBI Taxonomy" id="634770"/>
    <lineage>
        <taxon>Bacteria</taxon>
        <taxon>Bacillati</taxon>
        <taxon>Actinomycetota</taxon>
        <taxon>Actinomycetes</taxon>
        <taxon>Propionibacteriales</taxon>
        <taxon>Nocardioidaceae</taxon>
        <taxon>Nocardioides</taxon>
    </lineage>
</organism>
<comment type="caution">
    <text evidence="1">The sequence shown here is derived from an EMBL/GenBank/DDBJ whole genome shotgun (WGS) entry which is preliminary data.</text>
</comment>
<dbReference type="EMBL" id="JBHSMD010000005">
    <property type="protein sequence ID" value="MFC5494621.1"/>
    <property type="molecule type" value="Genomic_DNA"/>
</dbReference>
<accession>A0ABW0N3N3</accession>
<protein>
    <submittedName>
        <fullName evidence="1">Thioredoxin family protein</fullName>
    </submittedName>
</protein>
<proteinExistence type="predicted"/>
<dbReference type="Proteomes" id="UP001595956">
    <property type="component" value="Unassembled WGS sequence"/>
</dbReference>
<evidence type="ECO:0000313" key="2">
    <source>
        <dbReference type="Proteomes" id="UP001595956"/>
    </source>
</evidence>
<gene>
    <name evidence="1" type="ORF">ACFPKY_16010</name>
</gene>